<feature type="transmembrane region" description="Helical" evidence="5">
    <location>
        <begin position="72"/>
        <end position="94"/>
    </location>
</feature>
<dbReference type="GO" id="GO:0046583">
    <property type="term" value="F:monoatomic cation efflux transmembrane transporter activity"/>
    <property type="evidence" value="ECO:0007669"/>
    <property type="project" value="TreeGrafter"/>
</dbReference>
<keyword evidence="4 5" id="KW-0472">Membrane</keyword>
<evidence type="ECO:0000313" key="7">
    <source>
        <dbReference type="Proteomes" id="UP000219621"/>
    </source>
</evidence>
<accession>A0A286H081</accession>
<dbReference type="InterPro" id="IPR038665">
    <property type="entry name" value="Voltage-dep_anion_channel_sf"/>
</dbReference>
<feature type="transmembrane region" description="Helical" evidence="5">
    <location>
        <begin position="140"/>
        <end position="161"/>
    </location>
</feature>
<dbReference type="PANTHER" id="PTHR37955">
    <property type="entry name" value="TELLURITE RESISTANCE PROTEIN TEHA"/>
    <property type="match status" value="1"/>
</dbReference>
<feature type="transmembrane region" description="Helical" evidence="5">
    <location>
        <begin position="260"/>
        <end position="280"/>
    </location>
</feature>
<feature type="transmembrane region" description="Helical" evidence="5">
    <location>
        <begin position="173"/>
        <end position="192"/>
    </location>
</feature>
<dbReference type="PANTHER" id="PTHR37955:SF1">
    <property type="entry name" value="DEP DOMAIN-CONTAINING PROTEIN"/>
    <property type="match status" value="1"/>
</dbReference>
<evidence type="ECO:0000256" key="3">
    <source>
        <dbReference type="ARBA" id="ARBA00022989"/>
    </source>
</evidence>
<feature type="transmembrane region" description="Helical" evidence="5">
    <location>
        <begin position="292"/>
        <end position="311"/>
    </location>
</feature>
<dbReference type="Gene3D" id="1.50.10.150">
    <property type="entry name" value="Voltage-dependent anion channel"/>
    <property type="match status" value="1"/>
</dbReference>
<sequence length="353" mass="36838">MSQSPPPVPTPAAAPADAAAGAPPAGAIPAATATAGPWLMHVPVPLFAVVMGVTGLGIAWRKAAHVLHAPAAVGEGILALAGVLFVAIAALYAAKALRFPKAVAHEFGHPVRANFFPAVSIGMLLLSIAALPHAHGLAVALWGLGAAIHLTLTVTLLKRWILRDVELVHSNPAWFIPIVGNIIVPLTGMQLGQVEVSWFFFSVGLVFWLVLLTVMIYRIIFHAPLPVKLLPTLFILLAPPSVGYLSYMGLAGGEAAALDGFARVLVYIALFKALLLLAMAPTFLKVPFAVSWWAFTFPSAALAAATIDYAARTGSPVLAAVAWALLAAATAIIATVFVRTLRALVGGHLFVPE</sequence>
<dbReference type="InterPro" id="IPR052951">
    <property type="entry name" value="Tellurite_res_ion_channel"/>
</dbReference>
<evidence type="ECO:0000256" key="5">
    <source>
        <dbReference type="SAM" id="Phobius"/>
    </source>
</evidence>
<dbReference type="Proteomes" id="UP000219621">
    <property type="component" value="Unassembled WGS sequence"/>
</dbReference>
<feature type="transmembrane region" description="Helical" evidence="5">
    <location>
        <begin position="198"/>
        <end position="217"/>
    </location>
</feature>
<protein>
    <submittedName>
        <fullName evidence="6">Tellurite resistance protein</fullName>
    </submittedName>
</protein>
<dbReference type="AlphaFoldDB" id="A0A286H081"/>
<dbReference type="InterPro" id="IPR004695">
    <property type="entry name" value="SLAC1/Mae1/Ssu1/TehA"/>
</dbReference>
<evidence type="ECO:0000256" key="1">
    <source>
        <dbReference type="ARBA" id="ARBA00004141"/>
    </source>
</evidence>
<gene>
    <name evidence="6" type="ORF">SAMN05421508_11654</name>
</gene>
<evidence type="ECO:0000313" key="6">
    <source>
        <dbReference type="EMBL" id="SOE01167.1"/>
    </source>
</evidence>
<dbReference type="Pfam" id="PF03595">
    <property type="entry name" value="SLAC1"/>
    <property type="match status" value="1"/>
</dbReference>
<feature type="transmembrane region" description="Helical" evidence="5">
    <location>
        <begin position="38"/>
        <end position="60"/>
    </location>
</feature>
<dbReference type="EMBL" id="OCNJ01000016">
    <property type="protein sequence ID" value="SOE01167.1"/>
    <property type="molecule type" value="Genomic_DNA"/>
</dbReference>
<feature type="transmembrane region" description="Helical" evidence="5">
    <location>
        <begin position="317"/>
        <end position="338"/>
    </location>
</feature>
<comment type="subcellular location">
    <subcellularLocation>
        <location evidence="1">Membrane</location>
        <topology evidence="1">Multi-pass membrane protein</topology>
    </subcellularLocation>
</comment>
<dbReference type="GO" id="GO:0005886">
    <property type="term" value="C:plasma membrane"/>
    <property type="evidence" value="ECO:0007669"/>
    <property type="project" value="TreeGrafter"/>
</dbReference>
<dbReference type="RefSeq" id="WP_097281536.1">
    <property type="nucleotide sequence ID" value="NZ_OCNJ01000016.1"/>
</dbReference>
<dbReference type="CDD" id="cd09323">
    <property type="entry name" value="TDT_SLAC1_like"/>
    <property type="match status" value="1"/>
</dbReference>
<proteinExistence type="predicted"/>
<dbReference type="OrthoDB" id="958273at2"/>
<evidence type="ECO:0000256" key="4">
    <source>
        <dbReference type="ARBA" id="ARBA00023136"/>
    </source>
</evidence>
<name>A0A286H081_9PROT</name>
<keyword evidence="7" id="KW-1185">Reference proteome</keyword>
<feature type="transmembrane region" description="Helical" evidence="5">
    <location>
        <begin position="229"/>
        <end position="248"/>
    </location>
</feature>
<keyword evidence="2 5" id="KW-0812">Transmembrane</keyword>
<keyword evidence="3 5" id="KW-1133">Transmembrane helix</keyword>
<reference evidence="6 7" key="1">
    <citation type="submission" date="2017-09" db="EMBL/GenBank/DDBJ databases">
        <authorList>
            <person name="Ehlers B."/>
            <person name="Leendertz F.H."/>
        </authorList>
    </citation>
    <scope>NUCLEOTIDE SEQUENCE [LARGE SCALE GENOMIC DNA]</scope>
    <source>
        <strain evidence="6 7">USBA 140</strain>
    </source>
</reference>
<feature type="transmembrane region" description="Helical" evidence="5">
    <location>
        <begin position="115"/>
        <end position="134"/>
    </location>
</feature>
<organism evidence="6 7">
    <name type="scientific">Caenispirillum bisanense</name>
    <dbReference type="NCBI Taxonomy" id="414052"/>
    <lineage>
        <taxon>Bacteria</taxon>
        <taxon>Pseudomonadati</taxon>
        <taxon>Pseudomonadota</taxon>
        <taxon>Alphaproteobacteria</taxon>
        <taxon>Rhodospirillales</taxon>
        <taxon>Novispirillaceae</taxon>
        <taxon>Caenispirillum</taxon>
    </lineage>
</organism>
<evidence type="ECO:0000256" key="2">
    <source>
        <dbReference type="ARBA" id="ARBA00022692"/>
    </source>
</evidence>